<feature type="region of interest" description="Disordered" evidence="1">
    <location>
        <begin position="1"/>
        <end position="21"/>
    </location>
</feature>
<dbReference type="Ensembl" id="ENSNMLT00000010898.1">
    <property type="protein sequence ID" value="ENSNMLP00000009643.1"/>
    <property type="gene ID" value="ENSNMLG00000006651.1"/>
</dbReference>
<evidence type="ECO:0000313" key="4">
    <source>
        <dbReference type="Proteomes" id="UP000694523"/>
    </source>
</evidence>
<dbReference type="InterPro" id="IPR037695">
    <property type="entry name" value="IQUB"/>
</dbReference>
<evidence type="ECO:0000259" key="2">
    <source>
        <dbReference type="Pfam" id="PF25805"/>
    </source>
</evidence>
<dbReference type="GO" id="GO:0001669">
    <property type="term" value="C:acrosomal vesicle"/>
    <property type="evidence" value="ECO:0007669"/>
    <property type="project" value="TreeGrafter"/>
</dbReference>
<proteinExistence type="predicted"/>
<protein>
    <submittedName>
        <fullName evidence="3">IQ motif and ubiquitin domain containing</fullName>
    </submittedName>
</protein>
<feature type="domain" description="IQ motif and ubiquitin-like" evidence="2">
    <location>
        <begin position="274"/>
        <end position="405"/>
    </location>
</feature>
<dbReference type="PROSITE" id="PS50096">
    <property type="entry name" value="IQ"/>
    <property type="match status" value="1"/>
</dbReference>
<dbReference type="GO" id="GO:0060271">
    <property type="term" value="P:cilium assembly"/>
    <property type="evidence" value="ECO:0007669"/>
    <property type="project" value="TreeGrafter"/>
</dbReference>
<dbReference type="Pfam" id="PF25805">
    <property type="entry name" value="IQUB"/>
    <property type="match status" value="1"/>
</dbReference>
<dbReference type="PANTHER" id="PTHR21074">
    <property type="entry name" value="IQ AND UBIQUITIN-LIKE DOMAIN-CONTAINING PROTEIN"/>
    <property type="match status" value="1"/>
</dbReference>
<evidence type="ECO:0000313" key="3">
    <source>
        <dbReference type="Ensembl" id="ENSNMLP00000009643.1"/>
    </source>
</evidence>
<keyword evidence="4" id="KW-1185">Reference proteome</keyword>
<reference evidence="3" key="2">
    <citation type="submission" date="2025-09" db="UniProtKB">
        <authorList>
            <consortium name="Ensembl"/>
        </authorList>
    </citation>
    <scope>IDENTIFICATION</scope>
</reference>
<accession>A0A8C6SQI1</accession>
<dbReference type="InterPro" id="IPR057887">
    <property type="entry name" value="IQUB_helical"/>
</dbReference>
<dbReference type="GO" id="GO:0030317">
    <property type="term" value="P:flagellated sperm motility"/>
    <property type="evidence" value="ECO:0007669"/>
    <property type="project" value="TreeGrafter"/>
</dbReference>
<name>A0A8C6SQI1_9GOBI</name>
<dbReference type="PANTHER" id="PTHR21074:SF0">
    <property type="entry name" value="IQ AND UBIQUITIN-LIKE DOMAIN-CONTAINING PROTEIN"/>
    <property type="match status" value="1"/>
</dbReference>
<dbReference type="GO" id="GO:0031514">
    <property type="term" value="C:motile cilium"/>
    <property type="evidence" value="ECO:0007669"/>
    <property type="project" value="TreeGrafter"/>
</dbReference>
<organism evidence="3 4">
    <name type="scientific">Neogobius melanostomus</name>
    <name type="common">round goby</name>
    <dbReference type="NCBI Taxonomy" id="47308"/>
    <lineage>
        <taxon>Eukaryota</taxon>
        <taxon>Metazoa</taxon>
        <taxon>Chordata</taxon>
        <taxon>Craniata</taxon>
        <taxon>Vertebrata</taxon>
        <taxon>Euteleostomi</taxon>
        <taxon>Actinopterygii</taxon>
        <taxon>Neopterygii</taxon>
        <taxon>Teleostei</taxon>
        <taxon>Neoteleostei</taxon>
        <taxon>Acanthomorphata</taxon>
        <taxon>Gobiaria</taxon>
        <taxon>Gobiiformes</taxon>
        <taxon>Gobioidei</taxon>
        <taxon>Gobiidae</taxon>
        <taxon>Benthophilinae</taxon>
        <taxon>Neogobiini</taxon>
        <taxon>Neogobius</taxon>
    </lineage>
</organism>
<evidence type="ECO:0000256" key="1">
    <source>
        <dbReference type="SAM" id="MobiDB-lite"/>
    </source>
</evidence>
<dbReference type="Proteomes" id="UP000694523">
    <property type="component" value="Unplaced"/>
</dbReference>
<reference evidence="3" key="1">
    <citation type="submission" date="2025-08" db="UniProtKB">
        <authorList>
            <consortium name="Ensembl"/>
        </authorList>
    </citation>
    <scope>IDENTIFICATION</scope>
</reference>
<sequence>MDLGVLPHGSTRMEMSSVDPNTHPLRPVQIITSTLIFMTPSDLLLMSSSLVDDFWEVVVEIQRPPQRKPFLGGYKHRLTGAVYHHASTQTLHRRRPDRVVEVFSRGAQTVKQAQPCGSDVRTQMTGMGSYVSCANDKVLIPGKYTTAAEYYDRRLNAVIRLQAVVRGWLAKEAVGILRQERDRRLAWLDLQERRRKQEKEEQLEDRRRRWLNPQRREDFSLHYNALKKWHKDEELKINAKLKGAERKAALCALFHQELEHIKNLGCRQILFEETNEDRCMRNLLEKAAAPHHWTSAKGERIEMDTANTIRARELRDLYDDVSKTTANQNERLQILMTLKHTVNEQDCPLTRDIVDLVDREVDLMPRLKASSLTGLRERIAMLFLQYIKTPAFNPAVAKLLKVKLCLRYHNHFSHFKTTAGCPNSHRCKDCERLTNIAIERATNTPNSNRRRLYAFAVALTHSLWHFFPEVEDIRYLIDVIWSTCSALMTCSDIYNLVPWNCLLLAKEEVSTHLQIKDAYAPEFVRRIKLRHLTARQHFSQMPALVELMDQEQKTALDNKLVSKPIATATGQHPHNL</sequence>
<dbReference type="AlphaFoldDB" id="A0A8C6SQI1"/>